<keyword evidence="3" id="KW-1185">Reference proteome</keyword>
<evidence type="ECO:0000313" key="3">
    <source>
        <dbReference type="Proteomes" id="UP000236497"/>
    </source>
</evidence>
<dbReference type="AlphaFoldDB" id="A0A0H5SIS9"/>
<feature type="transmembrane region" description="Helical" evidence="1">
    <location>
        <begin position="12"/>
        <end position="30"/>
    </location>
</feature>
<evidence type="ECO:0000256" key="1">
    <source>
        <dbReference type="SAM" id="Phobius"/>
    </source>
</evidence>
<dbReference type="EMBL" id="CVTD020000024">
    <property type="protein sequence ID" value="CRZ35417.1"/>
    <property type="molecule type" value="Genomic_DNA"/>
</dbReference>
<evidence type="ECO:0000313" key="2">
    <source>
        <dbReference type="EMBL" id="CRZ35417.1"/>
    </source>
</evidence>
<gene>
    <name evidence="2" type="ORF">HHT355_2220</name>
</gene>
<keyword evidence="1" id="KW-0812">Transmembrane</keyword>
<keyword evidence="1" id="KW-0472">Membrane</keyword>
<dbReference type="RefSeq" id="WP_103203499.1">
    <property type="nucleotide sequence ID" value="NZ_CVTD020000024.1"/>
</dbReference>
<reference evidence="2 3" key="1">
    <citation type="submission" date="2015-06" db="EMBL/GenBank/DDBJ databases">
        <authorList>
            <person name="Wibberg Daniel"/>
        </authorList>
    </citation>
    <scope>NUCLEOTIDE SEQUENCE [LARGE SCALE GENOMIC DNA]</scope>
    <source>
        <strain evidence="2 3">T3/55T</strain>
    </source>
</reference>
<accession>A0A0H5SIS9</accession>
<name>A0A0H5SIS9_HERHM</name>
<protein>
    <submittedName>
        <fullName evidence="2">Putative membrane protein</fullName>
    </submittedName>
</protein>
<dbReference type="OrthoDB" id="9804799at2"/>
<keyword evidence="1" id="KW-1133">Transmembrane helix</keyword>
<sequence>MINKNHKLFSLMIMFIFSAIIISILFISFLSSKIYRKNVYSNLFKKSNKAEAVPVSWSKNDPVLAPDFSNLYFASDKFVIFRVNTGLFVYNIDTESIYRTLDLQYIDCHYIEGDNYCETLVSEDGSYVFLHPLSSDMMYVYAVEENILFLQTFSADIMNDIKIFNHFINPVDCELIPDGVIGGRIVEIADSKTNEKKRAYLLIKSPYRLSDVKFILGEKEISLFNN</sequence>
<organism evidence="2 3">
    <name type="scientific">Herbinix hemicellulosilytica</name>
    <dbReference type="NCBI Taxonomy" id="1564487"/>
    <lineage>
        <taxon>Bacteria</taxon>
        <taxon>Bacillati</taxon>
        <taxon>Bacillota</taxon>
        <taxon>Clostridia</taxon>
        <taxon>Lachnospirales</taxon>
        <taxon>Lachnospiraceae</taxon>
        <taxon>Herbinix</taxon>
    </lineage>
</organism>
<dbReference type="Proteomes" id="UP000236497">
    <property type="component" value="Unassembled WGS sequence"/>
</dbReference>
<proteinExistence type="predicted"/>